<reference evidence="2 3" key="1">
    <citation type="submission" date="2017-05" db="EMBL/GenBank/DDBJ databases">
        <title>Genome sequence for an aflatoxigenic pathogen of Argentinian peanut, Aspergillus arachidicola.</title>
        <authorList>
            <person name="Moore G."/>
            <person name="Beltz S.B."/>
            <person name="Mack B.M."/>
        </authorList>
    </citation>
    <scope>NUCLEOTIDE SEQUENCE [LARGE SCALE GENOMIC DNA]</scope>
    <source>
        <strain evidence="2 3">CBS 117610</strain>
    </source>
</reference>
<protein>
    <submittedName>
        <fullName evidence="2">Uncharacterized protein</fullName>
    </submittedName>
</protein>
<feature type="repeat" description="ANK" evidence="1">
    <location>
        <begin position="73"/>
        <end position="108"/>
    </location>
</feature>
<dbReference type="PANTHER" id="PTHR34706:SF3">
    <property type="entry name" value="ANKYRIN REPEAT PROTEIN (AFU_ORTHOLOGUE AFUA_7G06200)"/>
    <property type="match status" value="1"/>
</dbReference>
<comment type="caution">
    <text evidence="2">The sequence shown here is derived from an EMBL/GenBank/DDBJ whole genome shotgun (WGS) entry which is preliminary data.</text>
</comment>
<evidence type="ECO:0000313" key="2">
    <source>
        <dbReference type="EMBL" id="PIG89318.1"/>
    </source>
</evidence>
<keyword evidence="3" id="KW-1185">Reference proteome</keyword>
<proteinExistence type="predicted"/>
<name>A0A2G7G8Y4_9EURO</name>
<evidence type="ECO:0000313" key="3">
    <source>
        <dbReference type="Proteomes" id="UP000231358"/>
    </source>
</evidence>
<accession>A0A2G7G8Y4</accession>
<feature type="repeat" description="ANK" evidence="1">
    <location>
        <begin position="32"/>
        <end position="64"/>
    </location>
</feature>
<organism evidence="2 3">
    <name type="scientific">Aspergillus arachidicola</name>
    <dbReference type="NCBI Taxonomy" id="656916"/>
    <lineage>
        <taxon>Eukaryota</taxon>
        <taxon>Fungi</taxon>
        <taxon>Dikarya</taxon>
        <taxon>Ascomycota</taxon>
        <taxon>Pezizomycotina</taxon>
        <taxon>Eurotiomycetes</taxon>
        <taxon>Eurotiomycetidae</taxon>
        <taxon>Eurotiales</taxon>
        <taxon>Aspergillaceae</taxon>
        <taxon>Aspergillus</taxon>
        <taxon>Aspergillus subgen. Circumdati</taxon>
    </lineage>
</organism>
<dbReference type="PANTHER" id="PTHR34706">
    <property type="entry name" value="SLR1338 PROTEIN"/>
    <property type="match status" value="1"/>
</dbReference>
<dbReference type="SUPFAM" id="SSF53300">
    <property type="entry name" value="vWA-like"/>
    <property type="match status" value="1"/>
</dbReference>
<evidence type="ECO:0000256" key="1">
    <source>
        <dbReference type="PROSITE-ProRule" id="PRU00023"/>
    </source>
</evidence>
<dbReference type="PROSITE" id="PS50088">
    <property type="entry name" value="ANK_REPEAT"/>
    <property type="match status" value="2"/>
</dbReference>
<keyword evidence="1" id="KW-0040">ANK repeat</keyword>
<dbReference type="SMART" id="SM00248">
    <property type="entry name" value="ANK"/>
    <property type="match status" value="3"/>
</dbReference>
<dbReference type="InterPro" id="IPR036770">
    <property type="entry name" value="Ankyrin_rpt-contain_sf"/>
</dbReference>
<dbReference type="STRING" id="656916.A0A2G7G8Y4"/>
<dbReference type="Proteomes" id="UP000231358">
    <property type="component" value="Unassembled WGS sequence"/>
</dbReference>
<dbReference type="Gene3D" id="1.25.40.20">
    <property type="entry name" value="Ankyrin repeat-containing domain"/>
    <property type="match status" value="1"/>
</dbReference>
<dbReference type="Pfam" id="PF00023">
    <property type="entry name" value="Ank"/>
    <property type="match status" value="2"/>
</dbReference>
<dbReference type="SUPFAM" id="SSF48403">
    <property type="entry name" value="Ankyrin repeat"/>
    <property type="match status" value="1"/>
</dbReference>
<dbReference type="InterPro" id="IPR002110">
    <property type="entry name" value="Ankyrin_rpt"/>
</dbReference>
<dbReference type="EMBL" id="NEXV01000064">
    <property type="protein sequence ID" value="PIG89318.1"/>
    <property type="molecule type" value="Genomic_DNA"/>
</dbReference>
<dbReference type="AlphaFoldDB" id="A0A2G7G8Y4"/>
<gene>
    <name evidence="2" type="ORF">AARAC_011038</name>
</gene>
<sequence length="510" mass="57666">MAEIYEAAKEGNLTQADLDGKSSKEIDWINKSRLSPLGIAVWRGHAKTVKLLLDNKASPNIPKDEHEITEVKHVRPPLWVAAAKTTKNPPYIVRLLLERGADPNLRSPVDDYSSPLEEAVHCGDFLDVIRLLVDAGAKPDERWVEYKKTAREIAKRKNNPDLLQALLPEAERARTKLDTVGLIICLLLGIIFLVNTKSMYKVGSGTTAAALGGYVARNRIKEYFNMSGVFEERIPEEIQKKKDEEEFRTSMNNFIKEKHFDRFFPRESDFLSKVVDGAVRLHRDPDNTANTGDLTRLALYQTVLYCDDTGSMKTDNRIESLRGIVKRIANITTKIIPDDGGIELRFINADVTKAMSRPSLEGIDRIIQEAPLGGPTCIGTNLKKKVLDDLVLGPVRRQQLNRPVLVSIITDGWPTIESRDELKNTILACKEELKRYRYKEDVVCFQISQIGNEKYATDFLESLKADLTPDTLYRTSGCLDEEFNELEENDSKLEAWVCYSTLMSNFFAIL</sequence>
<dbReference type="InterPro" id="IPR036465">
    <property type="entry name" value="vWFA_dom_sf"/>
</dbReference>